<dbReference type="GO" id="GO:0016491">
    <property type="term" value="F:oxidoreductase activity"/>
    <property type="evidence" value="ECO:0007669"/>
    <property type="project" value="UniProtKB-KW"/>
</dbReference>
<dbReference type="PANTHER" id="PTHR28071:SF1">
    <property type="entry name" value="REDOX PROTEIN FMP46, MITOCHONDRIAL-RELATED"/>
    <property type="match status" value="1"/>
</dbReference>
<dbReference type="Gene3D" id="3.40.30.10">
    <property type="entry name" value="Glutaredoxin"/>
    <property type="match status" value="1"/>
</dbReference>
<sequence>MFRMHKTLDVITLFHTPSIPASTRIATILKQASARSQEQATEDQASDQSHQNSRRDPFELDITEAPPTKDQLKSIFEYVGGSKAAQLVKGASSQSDALRKLQENPDSFLRPVVVDWNQGKAVVGDNESAILKLLFLFVELYIV</sequence>
<evidence type="ECO:0000256" key="3">
    <source>
        <dbReference type="ARBA" id="ARBA00009734"/>
    </source>
</evidence>
<dbReference type="PANTHER" id="PTHR28071">
    <property type="entry name" value="REDOX PROTEIN FMP46, MITOCHONDRIAL-RELATED"/>
    <property type="match status" value="1"/>
</dbReference>
<evidence type="ECO:0000256" key="7">
    <source>
        <dbReference type="SAM" id="MobiDB-lite"/>
    </source>
</evidence>
<name>A0A8H7A974_9EURO</name>
<gene>
    <name evidence="8" type="ORF">GJ744_001577</name>
</gene>
<protein>
    <submittedName>
        <fullName evidence="8">Uncharacterized protein</fullName>
    </submittedName>
</protein>
<dbReference type="Pfam" id="PF07955">
    <property type="entry name" value="DUF1687"/>
    <property type="match status" value="1"/>
</dbReference>
<reference evidence="8" key="1">
    <citation type="submission" date="2020-02" db="EMBL/GenBank/DDBJ databases">
        <authorList>
            <person name="Palmer J.M."/>
        </authorList>
    </citation>
    <scope>NUCLEOTIDE SEQUENCE</scope>
    <source>
        <strain evidence="8">EPUS1.4</strain>
        <tissue evidence="8">Thallus</tissue>
    </source>
</reference>
<feature type="region of interest" description="Disordered" evidence="7">
    <location>
        <begin position="30"/>
        <end position="68"/>
    </location>
</feature>
<evidence type="ECO:0000313" key="9">
    <source>
        <dbReference type="Proteomes" id="UP000606974"/>
    </source>
</evidence>
<accession>A0A8H7A974</accession>
<dbReference type="InterPro" id="IPR036249">
    <property type="entry name" value="Thioredoxin-like_sf"/>
</dbReference>
<evidence type="ECO:0000256" key="2">
    <source>
        <dbReference type="ARBA" id="ARBA00004173"/>
    </source>
</evidence>
<keyword evidence="5" id="KW-0560">Oxidoreductase</keyword>
<comment type="caution">
    <text evidence="8">The sequence shown here is derived from an EMBL/GenBank/DDBJ whole genome shotgun (WGS) entry which is preliminary data.</text>
</comment>
<dbReference type="AlphaFoldDB" id="A0A8H7A974"/>
<evidence type="ECO:0000256" key="6">
    <source>
        <dbReference type="ARBA" id="ARBA00023128"/>
    </source>
</evidence>
<evidence type="ECO:0000256" key="1">
    <source>
        <dbReference type="ARBA" id="ARBA00002963"/>
    </source>
</evidence>
<keyword evidence="9" id="KW-1185">Reference proteome</keyword>
<evidence type="ECO:0000313" key="8">
    <source>
        <dbReference type="EMBL" id="KAF7504930.1"/>
    </source>
</evidence>
<dbReference type="EMBL" id="JAACFV010000123">
    <property type="protein sequence ID" value="KAF7504930.1"/>
    <property type="molecule type" value="Genomic_DNA"/>
</dbReference>
<organism evidence="8 9">
    <name type="scientific">Endocarpon pusillum</name>
    <dbReference type="NCBI Taxonomy" id="364733"/>
    <lineage>
        <taxon>Eukaryota</taxon>
        <taxon>Fungi</taxon>
        <taxon>Dikarya</taxon>
        <taxon>Ascomycota</taxon>
        <taxon>Pezizomycotina</taxon>
        <taxon>Eurotiomycetes</taxon>
        <taxon>Chaetothyriomycetidae</taxon>
        <taxon>Verrucariales</taxon>
        <taxon>Verrucariaceae</taxon>
        <taxon>Endocarpon</taxon>
    </lineage>
</organism>
<comment type="subcellular location">
    <subcellularLocation>
        <location evidence="2">Mitochondrion</location>
    </subcellularLocation>
</comment>
<keyword evidence="4" id="KW-0809">Transit peptide</keyword>
<comment type="similarity">
    <text evidence="3">Belongs to the FMP46 family.</text>
</comment>
<dbReference type="SUPFAM" id="SSF52833">
    <property type="entry name" value="Thioredoxin-like"/>
    <property type="match status" value="1"/>
</dbReference>
<evidence type="ECO:0000256" key="4">
    <source>
        <dbReference type="ARBA" id="ARBA00022946"/>
    </source>
</evidence>
<dbReference type="OrthoDB" id="59229at2759"/>
<dbReference type="GO" id="GO:0005739">
    <property type="term" value="C:mitochondrion"/>
    <property type="evidence" value="ECO:0007669"/>
    <property type="project" value="UniProtKB-SubCell"/>
</dbReference>
<keyword evidence="6" id="KW-0496">Mitochondrion</keyword>
<proteinExistence type="inferred from homology"/>
<evidence type="ECO:0000256" key="5">
    <source>
        <dbReference type="ARBA" id="ARBA00023002"/>
    </source>
</evidence>
<comment type="function">
    <text evidence="1">Putative mitochondrial redox protein which could be involved in the reduction of small toxic molecules.</text>
</comment>
<dbReference type="InterPro" id="IPR012882">
    <property type="entry name" value="Fmp46"/>
</dbReference>
<dbReference type="Proteomes" id="UP000606974">
    <property type="component" value="Unassembled WGS sequence"/>
</dbReference>